<dbReference type="EMBL" id="RBNI01002339">
    <property type="protein sequence ID" value="RUP49386.1"/>
    <property type="molecule type" value="Genomic_DNA"/>
</dbReference>
<dbReference type="Gene3D" id="3.90.530.10">
    <property type="entry name" value="XPA C-terminal domain"/>
    <property type="match status" value="1"/>
</dbReference>
<dbReference type="InterPro" id="IPR009061">
    <property type="entry name" value="DNA-bd_dom_put_sf"/>
</dbReference>
<sequence length="158" mass="18152">MLTCSICLTILMPLTGFLSAIPKDYLLTDSELRDPELLPHLSKPNPHKATWNNMMLYVRQMVCDIAFLVMINRMATMQLTDIYVCIYIVLSNALQVEEYAFKKWGSAEGLDAEYERRQSEKKRKKEVEFKKKLAGVSLCFIVMIGIMSGFQRTSINLT</sequence>
<dbReference type="Pfam" id="PF05181">
    <property type="entry name" value="XPA_C"/>
    <property type="match status" value="1"/>
</dbReference>
<dbReference type="Proteomes" id="UP000268093">
    <property type="component" value="Unassembled WGS sequence"/>
</dbReference>
<dbReference type="GO" id="GO:0000715">
    <property type="term" value="P:nucleotide-excision repair, DNA damage recognition"/>
    <property type="evidence" value="ECO:0007669"/>
    <property type="project" value="TreeGrafter"/>
</dbReference>
<dbReference type="GO" id="GO:0000110">
    <property type="term" value="C:nucleotide-excision repair factor 1 complex"/>
    <property type="evidence" value="ECO:0007669"/>
    <property type="project" value="TreeGrafter"/>
</dbReference>
<dbReference type="InterPro" id="IPR000465">
    <property type="entry name" value="XPA/RAD14"/>
</dbReference>
<evidence type="ECO:0000313" key="2">
    <source>
        <dbReference type="Proteomes" id="UP000268093"/>
    </source>
</evidence>
<dbReference type="PANTHER" id="PTHR10142:SF0">
    <property type="entry name" value="DNA REPAIR PROTEIN COMPLEMENTING XP-A CELLS"/>
    <property type="match status" value="1"/>
</dbReference>
<accession>A0A433DEZ7</accession>
<protein>
    <submittedName>
        <fullName evidence="1">XPA protein C-terminus-domain-containing protein</fullName>
    </submittedName>
</protein>
<proteinExistence type="predicted"/>
<dbReference type="GO" id="GO:0070914">
    <property type="term" value="P:UV-damage excision repair"/>
    <property type="evidence" value="ECO:0007669"/>
    <property type="project" value="TreeGrafter"/>
</dbReference>
<dbReference type="GO" id="GO:0006284">
    <property type="term" value="P:base-excision repair"/>
    <property type="evidence" value="ECO:0007669"/>
    <property type="project" value="TreeGrafter"/>
</dbReference>
<dbReference type="SUPFAM" id="SSF46955">
    <property type="entry name" value="Putative DNA-binding domain"/>
    <property type="match status" value="1"/>
</dbReference>
<evidence type="ECO:0000313" key="1">
    <source>
        <dbReference type="EMBL" id="RUP49386.1"/>
    </source>
</evidence>
<name>A0A433DEZ7_9FUNG</name>
<reference evidence="1 2" key="1">
    <citation type="journal article" date="2018" name="New Phytol.">
        <title>Phylogenomics of Endogonaceae and evolution of mycorrhizas within Mucoromycota.</title>
        <authorList>
            <person name="Chang Y."/>
            <person name="Desiro A."/>
            <person name="Na H."/>
            <person name="Sandor L."/>
            <person name="Lipzen A."/>
            <person name="Clum A."/>
            <person name="Barry K."/>
            <person name="Grigoriev I.V."/>
            <person name="Martin F.M."/>
            <person name="Stajich J.E."/>
            <person name="Smith M.E."/>
            <person name="Bonito G."/>
            <person name="Spatafora J.W."/>
        </authorList>
    </citation>
    <scope>NUCLEOTIDE SEQUENCE [LARGE SCALE GENOMIC DNA]</scope>
    <source>
        <strain evidence="1 2">GMNB39</strain>
    </source>
</reference>
<dbReference type="GO" id="GO:1901255">
    <property type="term" value="P:nucleotide-excision repair involved in interstrand cross-link repair"/>
    <property type="evidence" value="ECO:0007669"/>
    <property type="project" value="TreeGrafter"/>
</dbReference>
<dbReference type="GO" id="GO:0003684">
    <property type="term" value="F:damaged DNA binding"/>
    <property type="evidence" value="ECO:0007669"/>
    <property type="project" value="InterPro"/>
</dbReference>
<dbReference type="PANTHER" id="PTHR10142">
    <property type="entry name" value="DNA REPAIR PROTEIN COMPLEMENTING XP-A CELLS"/>
    <property type="match status" value="1"/>
</dbReference>
<keyword evidence="2" id="KW-1185">Reference proteome</keyword>
<gene>
    <name evidence="1" type="ORF">BC936DRAFT_142625</name>
</gene>
<dbReference type="InterPro" id="IPR022656">
    <property type="entry name" value="XPA_C"/>
</dbReference>
<dbReference type="OrthoDB" id="68328at2759"/>
<comment type="caution">
    <text evidence="1">The sequence shown here is derived from an EMBL/GenBank/DDBJ whole genome shotgun (WGS) entry which is preliminary data.</text>
</comment>
<dbReference type="InterPro" id="IPR037129">
    <property type="entry name" value="XPA_sf"/>
</dbReference>
<organism evidence="1 2">
    <name type="scientific">Jimgerdemannia flammicorona</name>
    <dbReference type="NCBI Taxonomy" id="994334"/>
    <lineage>
        <taxon>Eukaryota</taxon>
        <taxon>Fungi</taxon>
        <taxon>Fungi incertae sedis</taxon>
        <taxon>Mucoromycota</taxon>
        <taxon>Mucoromycotina</taxon>
        <taxon>Endogonomycetes</taxon>
        <taxon>Endogonales</taxon>
        <taxon>Endogonaceae</taxon>
        <taxon>Jimgerdemannia</taxon>
    </lineage>
</organism>